<dbReference type="InterPro" id="IPR021062">
    <property type="entry name" value="ArAE_1_C"/>
</dbReference>
<keyword evidence="2" id="KW-1003">Cell membrane</keyword>
<gene>
    <name evidence="8" type="primary">yqjA</name>
    <name evidence="8" type="ORF">OSO01_01780</name>
</gene>
<evidence type="ECO:0000256" key="2">
    <source>
        <dbReference type="ARBA" id="ARBA00022475"/>
    </source>
</evidence>
<dbReference type="InterPro" id="IPR052984">
    <property type="entry name" value="UPF0421"/>
</dbReference>
<feature type="transmembrane region" description="Helical" evidence="6">
    <location>
        <begin position="20"/>
        <end position="40"/>
    </location>
</feature>
<sequence>MKIGYRTLKTAIGTPVAISLAQWVGLSNFISAGILTILCIQPSRKSSFLSAWQRFVACASAVVFSCIIFEIIGYHAISIFILLLLFIPATVALKATPGIASSSVVMLNLYGSGHVTLSLIGEQFVLITIGLGTGLLLNLYMPSLENKLKKLQIRLESNFSHILYEYSLYIRDENEMWQGNEIAVTEDILVEAKQLVIRDRDNHLLRNEHTYYNYFKMRERQFELLKKMLPLVTHLPKTDAIAIKIAGFFERLSKAVHPGNTAITFLEELKELKREFHAEDLPETREEFETRAHLFQLLHEIEEYLIIKNKFKKSDVSHWKKRKIKIN</sequence>
<keyword evidence="9" id="KW-1185">Reference proteome</keyword>
<evidence type="ECO:0000256" key="3">
    <source>
        <dbReference type="ARBA" id="ARBA00022692"/>
    </source>
</evidence>
<dbReference type="GO" id="GO:0005886">
    <property type="term" value="C:plasma membrane"/>
    <property type="evidence" value="ECO:0007669"/>
    <property type="project" value="UniProtKB-SubCell"/>
</dbReference>
<feature type="transmembrane region" description="Helical" evidence="6">
    <location>
        <begin position="124"/>
        <end position="141"/>
    </location>
</feature>
<dbReference type="AlphaFoldDB" id="A0A511ZDB9"/>
<dbReference type="RefSeq" id="WP_147207849.1">
    <property type="nucleotide sequence ID" value="NZ_BJYM01000001.1"/>
</dbReference>
<dbReference type="EMBL" id="BJYM01000001">
    <property type="protein sequence ID" value="GEN85439.1"/>
    <property type="molecule type" value="Genomic_DNA"/>
</dbReference>
<accession>A0A511ZDB9</accession>
<proteinExistence type="predicted"/>
<name>A0A511ZDB9_9BACI</name>
<dbReference type="PANTHER" id="PTHR40064:SF1">
    <property type="entry name" value="MEMBRANE PROTEIN"/>
    <property type="match status" value="1"/>
</dbReference>
<dbReference type="Pfam" id="PF11728">
    <property type="entry name" value="ArAE_1_C"/>
    <property type="match status" value="1"/>
</dbReference>
<keyword evidence="3 6" id="KW-0812">Transmembrane</keyword>
<evidence type="ECO:0000313" key="9">
    <source>
        <dbReference type="Proteomes" id="UP000321558"/>
    </source>
</evidence>
<organism evidence="8 9">
    <name type="scientific">Oceanobacillus sojae</name>
    <dbReference type="NCBI Taxonomy" id="582851"/>
    <lineage>
        <taxon>Bacteria</taxon>
        <taxon>Bacillati</taxon>
        <taxon>Bacillota</taxon>
        <taxon>Bacilli</taxon>
        <taxon>Bacillales</taxon>
        <taxon>Bacillaceae</taxon>
        <taxon>Oceanobacillus</taxon>
    </lineage>
</organism>
<dbReference type="OrthoDB" id="357521at2"/>
<comment type="subcellular location">
    <subcellularLocation>
        <location evidence="1">Cell membrane</location>
        <topology evidence="1">Multi-pass membrane protein</topology>
    </subcellularLocation>
</comment>
<evidence type="ECO:0000256" key="5">
    <source>
        <dbReference type="ARBA" id="ARBA00023136"/>
    </source>
</evidence>
<keyword evidence="4 6" id="KW-1133">Transmembrane helix</keyword>
<dbReference type="STRING" id="582851.GCA_900162665_02409"/>
<protein>
    <recommendedName>
        <fullName evidence="7">Putative aromatic acid exporter C-terminal domain-containing protein</fullName>
    </recommendedName>
</protein>
<dbReference type="Pfam" id="PF06081">
    <property type="entry name" value="ArAE_1"/>
    <property type="match status" value="1"/>
</dbReference>
<dbReference type="Gene3D" id="1.20.120.940">
    <property type="entry name" value="Putative aromatic acid exporter, C-terminal domain"/>
    <property type="match status" value="1"/>
</dbReference>
<dbReference type="PANTHER" id="PTHR40064">
    <property type="entry name" value="MEMBRANE PROTEIN-RELATED"/>
    <property type="match status" value="1"/>
</dbReference>
<comment type="caution">
    <text evidence="8">The sequence shown here is derived from an EMBL/GenBank/DDBJ whole genome shotgun (WGS) entry which is preliminary data.</text>
</comment>
<evidence type="ECO:0000256" key="4">
    <source>
        <dbReference type="ARBA" id="ARBA00022989"/>
    </source>
</evidence>
<feature type="domain" description="Putative aromatic acid exporter C-terminal" evidence="7">
    <location>
        <begin position="145"/>
        <end position="309"/>
    </location>
</feature>
<evidence type="ECO:0000313" key="8">
    <source>
        <dbReference type="EMBL" id="GEN85439.1"/>
    </source>
</evidence>
<evidence type="ECO:0000256" key="1">
    <source>
        <dbReference type="ARBA" id="ARBA00004651"/>
    </source>
</evidence>
<evidence type="ECO:0000256" key="6">
    <source>
        <dbReference type="SAM" id="Phobius"/>
    </source>
</evidence>
<dbReference type="InterPro" id="IPR038323">
    <property type="entry name" value="ArAE_1_C_sf"/>
</dbReference>
<evidence type="ECO:0000259" key="7">
    <source>
        <dbReference type="Pfam" id="PF11728"/>
    </source>
</evidence>
<keyword evidence="5 6" id="KW-0472">Membrane</keyword>
<reference evidence="8 9" key="1">
    <citation type="submission" date="2019-07" db="EMBL/GenBank/DDBJ databases">
        <title>Whole genome shotgun sequence of Oceanobacillus sojae NBRC 105379.</title>
        <authorList>
            <person name="Hosoyama A."/>
            <person name="Uohara A."/>
            <person name="Ohji S."/>
            <person name="Ichikawa N."/>
        </authorList>
    </citation>
    <scope>NUCLEOTIDE SEQUENCE [LARGE SCALE GENOMIC DNA]</scope>
    <source>
        <strain evidence="8 9">NBRC 105379</strain>
    </source>
</reference>
<dbReference type="InterPro" id="IPR010343">
    <property type="entry name" value="ArAE_1"/>
</dbReference>
<dbReference type="Proteomes" id="UP000321558">
    <property type="component" value="Unassembled WGS sequence"/>
</dbReference>
<feature type="transmembrane region" description="Helical" evidence="6">
    <location>
        <begin position="61"/>
        <end position="87"/>
    </location>
</feature>